<dbReference type="SMART" id="SM00421">
    <property type="entry name" value="HTH_LUXR"/>
    <property type="match status" value="1"/>
</dbReference>
<keyword evidence="3" id="KW-0804">Transcription</keyword>
<gene>
    <name evidence="5" type="ORF">SAMN05660209_04605</name>
</gene>
<dbReference type="PROSITE" id="PS50043">
    <property type="entry name" value="HTH_LUXR_2"/>
    <property type="match status" value="1"/>
</dbReference>
<keyword evidence="6" id="KW-1185">Reference proteome</keyword>
<feature type="domain" description="HTH luxR-type" evidence="4">
    <location>
        <begin position="97"/>
        <end position="162"/>
    </location>
</feature>
<dbReference type="InterPro" id="IPR036388">
    <property type="entry name" value="WH-like_DNA-bd_sf"/>
</dbReference>
<dbReference type="PANTHER" id="PTHR44688">
    <property type="entry name" value="DNA-BINDING TRANSCRIPTIONAL ACTIVATOR DEVR_DOSR"/>
    <property type="match status" value="1"/>
</dbReference>
<evidence type="ECO:0000259" key="4">
    <source>
        <dbReference type="PROSITE" id="PS50043"/>
    </source>
</evidence>
<evidence type="ECO:0000313" key="5">
    <source>
        <dbReference type="EMBL" id="SDZ07864.1"/>
    </source>
</evidence>
<sequence length="164" mass="17646">MAGRLAHRAGDLALARSHLRRAVRFAETWGRDVELVRALSSLAEVELAAGDRGAAREAATRAREVAGATPLRRLAAAELQAVETRLGRGAVRAARRLGRLHEDLTDRELSVLTALSGPASQREVGEALFLSVNTVKGYTKSLYRKLGASSRREAVEQGRALGLI</sequence>
<dbReference type="InterPro" id="IPR011990">
    <property type="entry name" value="TPR-like_helical_dom_sf"/>
</dbReference>
<dbReference type="AlphaFoldDB" id="A0A1H3Q2Y7"/>
<dbReference type="GO" id="GO:0006355">
    <property type="term" value="P:regulation of DNA-templated transcription"/>
    <property type="evidence" value="ECO:0007669"/>
    <property type="project" value="InterPro"/>
</dbReference>
<dbReference type="Gene3D" id="1.10.10.10">
    <property type="entry name" value="Winged helix-like DNA-binding domain superfamily/Winged helix DNA-binding domain"/>
    <property type="match status" value="1"/>
</dbReference>
<evidence type="ECO:0000256" key="1">
    <source>
        <dbReference type="ARBA" id="ARBA00023015"/>
    </source>
</evidence>
<keyword evidence="1" id="KW-0805">Transcription regulation</keyword>
<dbReference type="PANTHER" id="PTHR44688:SF25">
    <property type="entry name" value="HTH LUXR-TYPE DOMAIN-CONTAINING PROTEIN"/>
    <property type="match status" value="1"/>
</dbReference>
<dbReference type="Proteomes" id="UP000198921">
    <property type="component" value="Unassembled WGS sequence"/>
</dbReference>
<dbReference type="PRINTS" id="PR00038">
    <property type="entry name" value="HTHLUXR"/>
</dbReference>
<evidence type="ECO:0000256" key="2">
    <source>
        <dbReference type="ARBA" id="ARBA00023125"/>
    </source>
</evidence>
<reference evidence="6" key="1">
    <citation type="submission" date="2016-10" db="EMBL/GenBank/DDBJ databases">
        <authorList>
            <person name="Varghese N."/>
            <person name="Submissions S."/>
        </authorList>
    </citation>
    <scope>NUCLEOTIDE SEQUENCE [LARGE SCALE GENOMIC DNA]</scope>
    <source>
        <strain evidence="6">DSM 45422</strain>
    </source>
</reference>
<evidence type="ECO:0000256" key="3">
    <source>
        <dbReference type="ARBA" id="ARBA00023163"/>
    </source>
</evidence>
<dbReference type="CDD" id="cd06170">
    <property type="entry name" value="LuxR_C_like"/>
    <property type="match status" value="1"/>
</dbReference>
<dbReference type="GO" id="GO:0003677">
    <property type="term" value="F:DNA binding"/>
    <property type="evidence" value="ECO:0007669"/>
    <property type="project" value="UniProtKB-KW"/>
</dbReference>
<accession>A0A1H3Q2Y7</accession>
<dbReference type="STRING" id="1137993.SAMN05660209_04605"/>
<dbReference type="InterPro" id="IPR016032">
    <property type="entry name" value="Sig_transdc_resp-reg_C-effctor"/>
</dbReference>
<proteinExistence type="predicted"/>
<organism evidence="5 6">
    <name type="scientific">Geodermatophilus africanus</name>
    <dbReference type="NCBI Taxonomy" id="1137993"/>
    <lineage>
        <taxon>Bacteria</taxon>
        <taxon>Bacillati</taxon>
        <taxon>Actinomycetota</taxon>
        <taxon>Actinomycetes</taxon>
        <taxon>Geodermatophilales</taxon>
        <taxon>Geodermatophilaceae</taxon>
        <taxon>Geodermatophilus</taxon>
    </lineage>
</organism>
<dbReference type="InterPro" id="IPR000792">
    <property type="entry name" value="Tscrpt_reg_LuxR_C"/>
</dbReference>
<dbReference type="SUPFAM" id="SSF46894">
    <property type="entry name" value="C-terminal effector domain of the bipartite response regulators"/>
    <property type="match status" value="1"/>
</dbReference>
<dbReference type="Pfam" id="PF00196">
    <property type="entry name" value="GerE"/>
    <property type="match status" value="1"/>
</dbReference>
<dbReference type="RefSeq" id="WP_170856926.1">
    <property type="nucleotide sequence ID" value="NZ_FNOT01000019.1"/>
</dbReference>
<evidence type="ECO:0000313" key="6">
    <source>
        <dbReference type="Proteomes" id="UP000198921"/>
    </source>
</evidence>
<name>A0A1H3Q2Y7_9ACTN</name>
<keyword evidence="2" id="KW-0238">DNA-binding</keyword>
<protein>
    <submittedName>
        <fullName evidence="5">Regulatory protein, luxR family</fullName>
    </submittedName>
</protein>
<dbReference type="EMBL" id="FNOT01000019">
    <property type="protein sequence ID" value="SDZ07864.1"/>
    <property type="molecule type" value="Genomic_DNA"/>
</dbReference>
<dbReference type="Gene3D" id="1.25.40.10">
    <property type="entry name" value="Tetratricopeptide repeat domain"/>
    <property type="match status" value="1"/>
</dbReference>
<dbReference type="SUPFAM" id="SSF48452">
    <property type="entry name" value="TPR-like"/>
    <property type="match status" value="1"/>
</dbReference>